<proteinExistence type="inferred from homology"/>
<feature type="domain" description="Tetrahydrofolate dehydrogenase/cyclohydrolase NAD(P)-binding" evidence="14">
    <location>
        <begin position="139"/>
        <end position="282"/>
    </location>
</feature>
<evidence type="ECO:0000313" key="15">
    <source>
        <dbReference type="EMBL" id="PRH78812.1"/>
    </source>
</evidence>
<dbReference type="UniPathway" id="UPA00193"/>
<sequence>MTAQILDGKATAAAIKSELAARVATLKARGATPGLGTILVGDDPGSHKYVAGKHRDCAEVGIASIQRELPATATQDEIEAVVRELNEDPACTGYIVQLPLPKGIVENRILELMDPAKDADGLHPTNLGRLVLNEPAPLPCTPNGIITLLRAHGVEINGAEVVVVGRGTTIGRPMPLLLTRRSENATVTQCHTGTRDLAAHLRRADIIVAAAGVPHLIKPADVKPGAAVLDVGVSRDENGKIVGDVHPGVDEIAGWRAPNPGGVGPMTRAQLLVNVVDAAERAAAADIV</sequence>
<keyword evidence="10 12" id="KW-0486">Methionine biosynthesis</keyword>
<dbReference type="InterPro" id="IPR000672">
    <property type="entry name" value="THF_DH/CycHdrlase"/>
</dbReference>
<dbReference type="FunFam" id="3.40.50.10860:FF:000005">
    <property type="entry name" value="C-1-tetrahydrofolate synthase, cytoplasmic, putative"/>
    <property type="match status" value="1"/>
</dbReference>
<gene>
    <name evidence="12" type="primary">folD</name>
    <name evidence="15" type="ORF">C6N75_12915</name>
</gene>
<keyword evidence="16" id="KW-1185">Reference proteome</keyword>
<evidence type="ECO:0000256" key="10">
    <source>
        <dbReference type="ARBA" id="ARBA00023167"/>
    </source>
</evidence>
<evidence type="ECO:0000256" key="12">
    <source>
        <dbReference type="HAMAP-Rule" id="MF_01576"/>
    </source>
</evidence>
<comment type="catalytic activity">
    <reaction evidence="12">
        <text>(6R)-5,10-methylene-5,6,7,8-tetrahydrofolate + NADP(+) = (6R)-5,10-methenyltetrahydrofolate + NADPH</text>
        <dbReference type="Rhea" id="RHEA:22812"/>
        <dbReference type="ChEBI" id="CHEBI:15636"/>
        <dbReference type="ChEBI" id="CHEBI:57455"/>
        <dbReference type="ChEBI" id="CHEBI:57783"/>
        <dbReference type="ChEBI" id="CHEBI:58349"/>
        <dbReference type="EC" id="1.5.1.5"/>
    </reaction>
</comment>
<feature type="binding site" evidence="12">
    <location>
        <position position="233"/>
    </location>
    <ligand>
        <name>NADP(+)</name>
        <dbReference type="ChEBI" id="CHEBI:58349"/>
    </ligand>
</feature>
<dbReference type="PRINTS" id="PR00085">
    <property type="entry name" value="THFDHDRGNASE"/>
</dbReference>
<dbReference type="FunFam" id="3.40.50.720:FF:000094">
    <property type="entry name" value="Bifunctional protein FolD"/>
    <property type="match status" value="1"/>
</dbReference>
<name>A0A2S9PWL5_9ACTN</name>
<dbReference type="GO" id="GO:0009086">
    <property type="term" value="P:methionine biosynthetic process"/>
    <property type="evidence" value="ECO:0007669"/>
    <property type="project" value="UniProtKB-KW"/>
</dbReference>
<protein>
    <recommendedName>
        <fullName evidence="12">Bifunctional protein FolD</fullName>
    </recommendedName>
    <domain>
        <recommendedName>
            <fullName evidence="12">Methylenetetrahydrofolate dehydrogenase</fullName>
            <ecNumber evidence="12">1.5.1.5</ecNumber>
        </recommendedName>
    </domain>
    <domain>
        <recommendedName>
            <fullName evidence="12">Methenyltetrahydrofolate cyclohydrolase</fullName>
            <ecNumber evidence="12">3.5.4.9</ecNumber>
        </recommendedName>
    </domain>
</protein>
<dbReference type="SUPFAM" id="SSF53223">
    <property type="entry name" value="Aminoacid dehydrogenase-like, N-terminal domain"/>
    <property type="match status" value="1"/>
</dbReference>
<dbReference type="PANTHER" id="PTHR48099:SF5">
    <property type="entry name" value="C-1-TETRAHYDROFOLATE SYNTHASE, CYTOPLASMIC"/>
    <property type="match status" value="1"/>
</dbReference>
<dbReference type="GO" id="GO:0000105">
    <property type="term" value="P:L-histidine biosynthetic process"/>
    <property type="evidence" value="ECO:0007669"/>
    <property type="project" value="UniProtKB-KW"/>
</dbReference>
<comment type="similarity">
    <text evidence="12">Belongs to the tetrahydrofolate dehydrogenase/cyclohydrolase family.</text>
</comment>
<dbReference type="EC" id="1.5.1.5" evidence="12"/>
<evidence type="ECO:0000256" key="4">
    <source>
        <dbReference type="ARBA" id="ARBA00022605"/>
    </source>
</evidence>
<evidence type="ECO:0000256" key="2">
    <source>
        <dbReference type="ARBA" id="ARBA00011738"/>
    </source>
</evidence>
<comment type="function">
    <text evidence="12">Catalyzes the oxidation of 5,10-methylenetetrahydrofolate to 5,10-methenyltetrahydrofolate and then the hydrolysis of 5,10-methenyltetrahydrofolate to 10-formyltetrahydrofolate.</text>
</comment>
<evidence type="ECO:0000313" key="16">
    <source>
        <dbReference type="Proteomes" id="UP000239322"/>
    </source>
</evidence>
<keyword evidence="3 12" id="KW-0554">One-carbon metabolism</keyword>
<comment type="caution">
    <text evidence="12">Lacks conserved residue(s) required for the propagation of feature annotation.</text>
</comment>
<feature type="domain" description="Tetrahydrofolate dehydrogenase/cyclohydrolase catalytic" evidence="13">
    <location>
        <begin position="6"/>
        <end position="120"/>
    </location>
</feature>
<dbReference type="Pfam" id="PF00763">
    <property type="entry name" value="THF_DHG_CYH"/>
    <property type="match status" value="1"/>
</dbReference>
<evidence type="ECO:0000256" key="3">
    <source>
        <dbReference type="ARBA" id="ARBA00022563"/>
    </source>
</evidence>
<dbReference type="GO" id="GO:0005829">
    <property type="term" value="C:cytosol"/>
    <property type="evidence" value="ECO:0007669"/>
    <property type="project" value="TreeGrafter"/>
</dbReference>
<reference evidence="15 16" key="1">
    <citation type="submission" date="2018-03" db="EMBL/GenBank/DDBJ databases">
        <title>Novel Streptomyces sp. from soil.</title>
        <authorList>
            <person name="Tan G.Y.A."/>
            <person name="Lee Z.Y."/>
        </authorList>
    </citation>
    <scope>NUCLEOTIDE SEQUENCE [LARGE SCALE GENOMIC DNA]</scope>
    <source>
        <strain evidence="15 16">ST5x</strain>
    </source>
</reference>
<keyword evidence="11 12" id="KW-0511">Multifunctional enzyme</keyword>
<evidence type="ECO:0000256" key="7">
    <source>
        <dbReference type="ARBA" id="ARBA00022857"/>
    </source>
</evidence>
<dbReference type="GO" id="GO:0004477">
    <property type="term" value="F:methenyltetrahydrofolate cyclohydrolase activity"/>
    <property type="evidence" value="ECO:0007669"/>
    <property type="project" value="UniProtKB-UniRule"/>
</dbReference>
<evidence type="ECO:0000256" key="8">
    <source>
        <dbReference type="ARBA" id="ARBA00023002"/>
    </source>
</evidence>
<dbReference type="CDD" id="cd01080">
    <property type="entry name" value="NAD_bind_m-THF_DH_Cyclohyd"/>
    <property type="match status" value="1"/>
</dbReference>
<dbReference type="Gene3D" id="3.40.50.720">
    <property type="entry name" value="NAD(P)-binding Rossmann-like Domain"/>
    <property type="match status" value="1"/>
</dbReference>
<evidence type="ECO:0000259" key="13">
    <source>
        <dbReference type="Pfam" id="PF00763"/>
    </source>
</evidence>
<dbReference type="InterPro" id="IPR020630">
    <property type="entry name" value="THF_DH/CycHdrlase_cat_dom"/>
</dbReference>
<dbReference type="InterPro" id="IPR036291">
    <property type="entry name" value="NAD(P)-bd_dom_sf"/>
</dbReference>
<comment type="pathway">
    <text evidence="1 12">One-carbon metabolism; tetrahydrofolate interconversion.</text>
</comment>
<keyword evidence="8 12" id="KW-0560">Oxidoreductase</keyword>
<comment type="catalytic activity">
    <reaction evidence="12">
        <text>(6R)-5,10-methenyltetrahydrofolate + H2O = (6R)-10-formyltetrahydrofolate + H(+)</text>
        <dbReference type="Rhea" id="RHEA:23700"/>
        <dbReference type="ChEBI" id="CHEBI:15377"/>
        <dbReference type="ChEBI" id="CHEBI:15378"/>
        <dbReference type="ChEBI" id="CHEBI:57455"/>
        <dbReference type="ChEBI" id="CHEBI:195366"/>
        <dbReference type="EC" id="3.5.4.9"/>
    </reaction>
</comment>
<dbReference type="HAMAP" id="MF_01576">
    <property type="entry name" value="THF_DHG_CYH"/>
    <property type="match status" value="1"/>
</dbReference>
<dbReference type="GO" id="GO:0006164">
    <property type="term" value="P:purine nucleotide biosynthetic process"/>
    <property type="evidence" value="ECO:0007669"/>
    <property type="project" value="UniProtKB-KW"/>
</dbReference>
<dbReference type="InterPro" id="IPR020631">
    <property type="entry name" value="THF_DH/CycHdrlase_NAD-bd_dom"/>
</dbReference>
<dbReference type="OrthoDB" id="9803580at2"/>
<comment type="subunit">
    <text evidence="2 12">Homodimer.</text>
</comment>
<accession>A0A2S9PWL5</accession>
<evidence type="ECO:0000256" key="9">
    <source>
        <dbReference type="ARBA" id="ARBA00023102"/>
    </source>
</evidence>
<evidence type="ECO:0000259" key="14">
    <source>
        <dbReference type="Pfam" id="PF02882"/>
    </source>
</evidence>
<keyword evidence="4 12" id="KW-0028">Amino-acid biosynthesis</keyword>
<evidence type="ECO:0000256" key="6">
    <source>
        <dbReference type="ARBA" id="ARBA00022801"/>
    </source>
</evidence>
<comment type="caution">
    <text evidence="15">The sequence shown here is derived from an EMBL/GenBank/DDBJ whole genome shotgun (WGS) entry which is preliminary data.</text>
</comment>
<dbReference type="AlphaFoldDB" id="A0A2S9PWL5"/>
<keyword evidence="9 12" id="KW-0368">Histidine biosynthesis</keyword>
<evidence type="ECO:0000256" key="5">
    <source>
        <dbReference type="ARBA" id="ARBA00022755"/>
    </source>
</evidence>
<evidence type="ECO:0000256" key="11">
    <source>
        <dbReference type="ARBA" id="ARBA00023268"/>
    </source>
</evidence>
<dbReference type="SUPFAM" id="SSF51735">
    <property type="entry name" value="NAD(P)-binding Rossmann-fold domains"/>
    <property type="match status" value="1"/>
</dbReference>
<dbReference type="Gene3D" id="3.40.50.10860">
    <property type="entry name" value="Leucine Dehydrogenase, chain A, domain 1"/>
    <property type="match status" value="1"/>
</dbReference>
<dbReference type="EC" id="3.5.4.9" evidence="12"/>
<dbReference type="GO" id="GO:0035999">
    <property type="term" value="P:tetrahydrofolate interconversion"/>
    <property type="evidence" value="ECO:0007669"/>
    <property type="project" value="UniProtKB-UniRule"/>
</dbReference>
<dbReference type="EMBL" id="PVLV01000168">
    <property type="protein sequence ID" value="PRH78812.1"/>
    <property type="molecule type" value="Genomic_DNA"/>
</dbReference>
<keyword evidence="7 12" id="KW-0521">NADP</keyword>
<dbReference type="PANTHER" id="PTHR48099">
    <property type="entry name" value="C-1-TETRAHYDROFOLATE SYNTHASE, CYTOPLASMIC-RELATED"/>
    <property type="match status" value="1"/>
</dbReference>
<organism evidence="15 16">
    <name type="scientific">Streptomyces solincola</name>
    <dbReference type="NCBI Taxonomy" id="2100817"/>
    <lineage>
        <taxon>Bacteria</taxon>
        <taxon>Bacillati</taxon>
        <taxon>Actinomycetota</taxon>
        <taxon>Actinomycetes</taxon>
        <taxon>Kitasatosporales</taxon>
        <taxon>Streptomycetaceae</taxon>
        <taxon>Streptomyces</taxon>
    </lineage>
</organism>
<dbReference type="InterPro" id="IPR046346">
    <property type="entry name" value="Aminoacid_DH-like_N_sf"/>
</dbReference>
<dbReference type="RefSeq" id="WP_105869031.1">
    <property type="nucleotide sequence ID" value="NZ_PVLV01000168.1"/>
</dbReference>
<dbReference type="NCBIfam" id="NF010789">
    <property type="entry name" value="PRK14193.1"/>
    <property type="match status" value="1"/>
</dbReference>
<keyword evidence="6 12" id="KW-0378">Hydrolase</keyword>
<dbReference type="Proteomes" id="UP000239322">
    <property type="component" value="Unassembled WGS sequence"/>
</dbReference>
<keyword evidence="5 12" id="KW-0658">Purine biosynthesis</keyword>
<dbReference type="Pfam" id="PF02882">
    <property type="entry name" value="THF_DHG_CYH_C"/>
    <property type="match status" value="1"/>
</dbReference>
<dbReference type="GO" id="GO:0004488">
    <property type="term" value="F:methylenetetrahydrofolate dehydrogenase (NADP+) activity"/>
    <property type="evidence" value="ECO:0007669"/>
    <property type="project" value="UniProtKB-UniRule"/>
</dbReference>
<evidence type="ECO:0000256" key="1">
    <source>
        <dbReference type="ARBA" id="ARBA00004777"/>
    </source>
</evidence>
<feature type="binding site" evidence="12">
    <location>
        <begin position="165"/>
        <end position="167"/>
    </location>
    <ligand>
        <name>NADP(+)</name>
        <dbReference type="ChEBI" id="CHEBI:58349"/>
    </ligand>
</feature>